<dbReference type="OrthoDB" id="9767869at2"/>
<dbReference type="InterPro" id="IPR005805">
    <property type="entry name" value="Rieske_Fe-S_prot_C"/>
</dbReference>
<dbReference type="Gene3D" id="2.102.10.10">
    <property type="entry name" value="Rieske [2Fe-2S] iron-sulphur domain"/>
    <property type="match status" value="1"/>
</dbReference>
<evidence type="ECO:0000256" key="6">
    <source>
        <dbReference type="ARBA" id="ARBA00022723"/>
    </source>
</evidence>
<keyword evidence="4 16" id="KW-0812">Transmembrane</keyword>
<accession>A0A1Z3HPG5</accession>
<dbReference type="Pfam" id="PF00355">
    <property type="entry name" value="Rieske"/>
    <property type="match status" value="1"/>
</dbReference>
<evidence type="ECO:0000256" key="11">
    <source>
        <dbReference type="ARBA" id="ARBA00023014"/>
    </source>
</evidence>
<dbReference type="HAMAP" id="MF_01335">
    <property type="entry name" value="Cytb6_f_Rieske"/>
    <property type="match status" value="1"/>
</dbReference>
<comment type="function">
    <text evidence="16">Component of the cytochrome b6-f complex, which mediates electron transfer between photosystem II (PSII) and photosystem I (PSI), cyclic electron flow around PSI, and state transitions.</text>
</comment>
<evidence type="ECO:0000256" key="8">
    <source>
        <dbReference type="ARBA" id="ARBA00022982"/>
    </source>
</evidence>
<dbReference type="FunFam" id="2.102.10.10:FF:000007">
    <property type="entry name" value="Cytochrome b6-f complex iron-sulfur subunit"/>
    <property type="match status" value="1"/>
</dbReference>
<comment type="similarity">
    <text evidence="2 16">Belongs to the Rieske iron-sulfur protein family.</text>
</comment>
<evidence type="ECO:0000256" key="15">
    <source>
        <dbReference type="ARBA" id="ARBA00060385"/>
    </source>
</evidence>
<dbReference type="KEGG" id="hhg:XM38_031430"/>
<dbReference type="NCBIfam" id="NF045928">
    <property type="entry name" value="Cytb6fFeSPetC"/>
    <property type="match status" value="1"/>
</dbReference>
<proteinExistence type="inferred from homology"/>
<evidence type="ECO:0000259" key="17">
    <source>
        <dbReference type="PROSITE" id="PS51296"/>
    </source>
</evidence>
<keyword evidence="5 16" id="KW-0001">2Fe-2S</keyword>
<dbReference type="GO" id="GO:0015979">
    <property type="term" value="P:photosynthesis"/>
    <property type="evidence" value="ECO:0007669"/>
    <property type="project" value="UniProtKB-UniRule"/>
</dbReference>
<dbReference type="PRINTS" id="PR00162">
    <property type="entry name" value="RIESKE"/>
</dbReference>
<dbReference type="STRING" id="1641165.XM38_07180"/>
<keyword evidence="12 16" id="KW-0472">Membrane</keyword>
<dbReference type="InterPro" id="IPR023960">
    <property type="entry name" value="Cyt_b6_f_Rieske"/>
</dbReference>
<comment type="miscellaneous">
    <text evidence="16">The Rieske iron-sulfur protein is a high potential 2Fe-2S protein.</text>
</comment>
<keyword evidence="19" id="KW-1185">Reference proteome</keyword>
<reference evidence="18 19" key="1">
    <citation type="journal article" date="2016" name="Biochim. Biophys. Acta">
        <title>Characterization of red-shifted phycobilisomes isolated from the chlorophyll f-containing cyanobacterium Halomicronema hongdechloris.</title>
        <authorList>
            <person name="Li Y."/>
            <person name="Lin Y."/>
            <person name="Garvey C.J."/>
            <person name="Birch D."/>
            <person name="Corkery R.W."/>
            <person name="Loughlin P.C."/>
            <person name="Scheer H."/>
            <person name="Willows R.D."/>
            <person name="Chen M."/>
        </authorList>
    </citation>
    <scope>NUCLEOTIDE SEQUENCE [LARGE SCALE GENOMIC DNA]</scope>
    <source>
        <strain evidence="18 19">C2206</strain>
    </source>
</reference>
<keyword evidence="13" id="KW-1015">Disulfide bond</keyword>
<dbReference type="GO" id="GO:0051537">
    <property type="term" value="F:2 iron, 2 sulfur cluster binding"/>
    <property type="evidence" value="ECO:0007669"/>
    <property type="project" value="UniProtKB-KW"/>
</dbReference>
<evidence type="ECO:0000256" key="16">
    <source>
        <dbReference type="HAMAP-Rule" id="MF_01335"/>
    </source>
</evidence>
<evidence type="ECO:0000256" key="7">
    <source>
        <dbReference type="ARBA" id="ARBA00022967"/>
    </source>
</evidence>
<dbReference type="Proteomes" id="UP000191901">
    <property type="component" value="Chromosome"/>
</dbReference>
<dbReference type="GO" id="GO:0016705">
    <property type="term" value="F:oxidoreductase activity, acting on paired donors, with incorporation or reduction of molecular oxygen"/>
    <property type="evidence" value="ECO:0007669"/>
    <property type="project" value="UniProtKB-ARBA"/>
</dbReference>
<evidence type="ECO:0000256" key="12">
    <source>
        <dbReference type="ARBA" id="ARBA00023136"/>
    </source>
</evidence>
<dbReference type="EC" id="7.1.1.6" evidence="16"/>
<feature type="domain" description="Rieske" evidence="17">
    <location>
        <begin position="72"/>
        <end position="162"/>
    </location>
</feature>
<evidence type="ECO:0000256" key="3">
    <source>
        <dbReference type="ARBA" id="ARBA00022448"/>
    </source>
</evidence>
<organism evidence="18 19">
    <name type="scientific">Halomicronema hongdechloris C2206</name>
    <dbReference type="NCBI Taxonomy" id="1641165"/>
    <lineage>
        <taxon>Bacteria</taxon>
        <taxon>Bacillati</taxon>
        <taxon>Cyanobacteriota</taxon>
        <taxon>Cyanophyceae</taxon>
        <taxon>Nodosilineales</taxon>
        <taxon>Nodosilineaceae</taxon>
        <taxon>Halomicronema</taxon>
    </lineage>
</organism>
<dbReference type="GO" id="GO:0009579">
    <property type="term" value="C:thylakoid"/>
    <property type="evidence" value="ECO:0007669"/>
    <property type="project" value="UniProtKB-SubCell"/>
</dbReference>
<dbReference type="Gene3D" id="1.20.5.700">
    <property type="entry name" value="Single helix bin"/>
    <property type="match status" value="1"/>
</dbReference>
<feature type="transmembrane region" description="Helical" evidence="16">
    <location>
        <begin position="21"/>
        <end position="39"/>
    </location>
</feature>
<dbReference type="GO" id="GO:0009496">
    <property type="term" value="F:plastoquinol--plastocyanin reductase activity"/>
    <property type="evidence" value="ECO:0007669"/>
    <property type="project" value="UniProtKB-UniRule"/>
</dbReference>
<dbReference type="InterPro" id="IPR036922">
    <property type="entry name" value="Rieske_2Fe-2S_sf"/>
</dbReference>
<keyword evidence="8 16" id="KW-0249">Electron transport</keyword>
<keyword evidence="9 16" id="KW-1133">Transmembrane helix</keyword>
<dbReference type="GO" id="GO:0016020">
    <property type="term" value="C:membrane"/>
    <property type="evidence" value="ECO:0007669"/>
    <property type="project" value="UniProtKB-SubCell"/>
</dbReference>
<evidence type="ECO:0000256" key="9">
    <source>
        <dbReference type="ARBA" id="ARBA00022989"/>
    </source>
</evidence>
<evidence type="ECO:0000256" key="4">
    <source>
        <dbReference type="ARBA" id="ARBA00022692"/>
    </source>
</evidence>
<evidence type="ECO:0000313" key="19">
    <source>
        <dbReference type="Proteomes" id="UP000191901"/>
    </source>
</evidence>
<comment type="subunit">
    <text evidence="16">The 4 large subunits of the cytochrome b6-f complex are cytochrome b6, subunit IV (17 kDa polypeptide, PetD), cytochrome f and the Rieske protein, while the 4 small subunits are PetG, PetL, PetM and PetN. The complex functions as a dimer.</text>
</comment>
<evidence type="ECO:0000256" key="5">
    <source>
        <dbReference type="ARBA" id="ARBA00022714"/>
    </source>
</evidence>
<keyword evidence="7 16" id="KW-1278">Translocase</keyword>
<dbReference type="InterPro" id="IPR017941">
    <property type="entry name" value="Rieske_2Fe-2S"/>
</dbReference>
<comment type="subcellular location">
    <subcellularLocation>
        <location evidence="1">Membrane</location>
        <topology evidence="1">Single-pass membrane protein</topology>
    </subcellularLocation>
    <subcellularLocation>
        <location evidence="15">Thylakoid</location>
    </subcellularLocation>
</comment>
<keyword evidence="10 16" id="KW-0408">Iron</keyword>
<dbReference type="SUPFAM" id="SSF50022">
    <property type="entry name" value="ISP domain"/>
    <property type="match status" value="1"/>
</dbReference>
<sequence length="180" mass="18953">MTQASGTPDVPDMGRRQFMNLLTFGAVTGTALGALYPVVKYFIPPSSGAAGGGVTAKDALGKDVIASAFIDKHAAGDRQLVQGLKGDPTYLVVTEGDALANYGINSVCTHLGCVVPWNASENKFICPCHGSQYDPTGKVVRGPAPLSLALVHTDVTEDDTVALTPWTETDFRTGEAPWWT</sequence>
<gene>
    <name evidence="18" type="primary">petC_2</name>
    <name evidence="16" type="synonym">petC</name>
    <name evidence="18" type="ORF">XM38_031430</name>
</gene>
<comment type="catalytic activity">
    <reaction evidence="14 16">
        <text>2 oxidized [plastocyanin] + a plastoquinol + 2 H(+)(in) = 2 reduced [plastocyanin] + a plastoquinone + 4 H(+)(out)</text>
        <dbReference type="Rhea" id="RHEA:22148"/>
        <dbReference type="Rhea" id="RHEA-COMP:9561"/>
        <dbReference type="Rhea" id="RHEA-COMP:9562"/>
        <dbReference type="Rhea" id="RHEA-COMP:10039"/>
        <dbReference type="Rhea" id="RHEA-COMP:10040"/>
        <dbReference type="ChEBI" id="CHEBI:15378"/>
        <dbReference type="ChEBI" id="CHEBI:17757"/>
        <dbReference type="ChEBI" id="CHEBI:29036"/>
        <dbReference type="ChEBI" id="CHEBI:49552"/>
        <dbReference type="ChEBI" id="CHEBI:62192"/>
        <dbReference type="EC" id="7.1.1.6"/>
    </reaction>
</comment>
<dbReference type="Pfam" id="PF25471">
    <property type="entry name" value="TM_PetC"/>
    <property type="match status" value="1"/>
</dbReference>
<dbReference type="InterPro" id="IPR014349">
    <property type="entry name" value="Rieske_Fe-S_prot"/>
</dbReference>
<evidence type="ECO:0000313" key="18">
    <source>
        <dbReference type="EMBL" id="ASC72189.1"/>
    </source>
</evidence>
<keyword evidence="6 16" id="KW-0479">Metal-binding</keyword>
<evidence type="ECO:0000256" key="1">
    <source>
        <dbReference type="ARBA" id="ARBA00004167"/>
    </source>
</evidence>
<keyword evidence="11 16" id="KW-0411">Iron-sulfur</keyword>
<comment type="cofactor">
    <cofactor evidence="16">
        <name>[2Fe-2S] cluster</name>
        <dbReference type="ChEBI" id="CHEBI:190135"/>
    </cofactor>
    <text evidence="16">Binds 1 [2Fe-2S] cluster per subunit.</text>
</comment>
<keyword evidence="3 16" id="KW-0813">Transport</keyword>
<dbReference type="EMBL" id="CP021983">
    <property type="protein sequence ID" value="ASC72189.1"/>
    <property type="molecule type" value="Genomic_DNA"/>
</dbReference>
<dbReference type="GO" id="GO:0004497">
    <property type="term" value="F:monooxygenase activity"/>
    <property type="evidence" value="ECO:0007669"/>
    <property type="project" value="UniProtKB-ARBA"/>
</dbReference>
<dbReference type="PANTHER" id="PTHR10134">
    <property type="entry name" value="CYTOCHROME B-C1 COMPLEX SUBUNIT RIESKE, MITOCHONDRIAL"/>
    <property type="match status" value="1"/>
</dbReference>
<dbReference type="InterPro" id="IPR057415">
    <property type="entry name" value="TM_PetC"/>
</dbReference>
<dbReference type="GO" id="GO:0046872">
    <property type="term" value="F:metal ion binding"/>
    <property type="evidence" value="ECO:0007669"/>
    <property type="project" value="UniProtKB-KW"/>
</dbReference>
<evidence type="ECO:0000256" key="14">
    <source>
        <dbReference type="ARBA" id="ARBA00047828"/>
    </source>
</evidence>
<dbReference type="AlphaFoldDB" id="A0A1Z3HPG5"/>
<evidence type="ECO:0000256" key="13">
    <source>
        <dbReference type="ARBA" id="ARBA00023157"/>
    </source>
</evidence>
<dbReference type="PROSITE" id="PS51296">
    <property type="entry name" value="RIESKE"/>
    <property type="match status" value="1"/>
</dbReference>
<dbReference type="NCBIfam" id="NF010001">
    <property type="entry name" value="PRK13474.1"/>
    <property type="match status" value="1"/>
</dbReference>
<evidence type="ECO:0000256" key="10">
    <source>
        <dbReference type="ARBA" id="ARBA00023004"/>
    </source>
</evidence>
<name>A0A1Z3HPG5_9CYAN</name>
<protein>
    <recommendedName>
        <fullName evidence="16">Cytochrome b6-f complex iron-sulfur subunit</fullName>
        <ecNumber evidence="16">7.1.1.6</ecNumber>
    </recommendedName>
    <alternativeName>
        <fullName evidence="16">Plastohydroquinone:plastocyanin oxidoreductase iron-sulfur protein</fullName>
        <shortName evidence="16">ISP</shortName>
        <shortName evidence="16">RISP</shortName>
    </alternativeName>
    <alternativeName>
        <fullName evidence="16">Rieske iron-sulfur protein</fullName>
    </alternativeName>
</protein>
<dbReference type="CDD" id="cd03471">
    <property type="entry name" value="Rieske_cytochrome_b6f"/>
    <property type="match status" value="1"/>
</dbReference>
<evidence type="ECO:0000256" key="2">
    <source>
        <dbReference type="ARBA" id="ARBA00010651"/>
    </source>
</evidence>
<dbReference type="RefSeq" id="WP_088430275.1">
    <property type="nucleotide sequence ID" value="NZ_CP021983.2"/>
</dbReference>